<dbReference type="Pfam" id="PF01070">
    <property type="entry name" value="FMN_dh"/>
    <property type="match status" value="1"/>
</dbReference>
<dbReference type="InterPro" id="IPR000262">
    <property type="entry name" value="FMN-dep_DH"/>
</dbReference>
<dbReference type="InterPro" id="IPR013785">
    <property type="entry name" value="Aldolase_TIM"/>
</dbReference>
<dbReference type="PANTHER" id="PTHR10578:SF107">
    <property type="entry name" value="2-HYDROXYACID OXIDASE 1"/>
    <property type="match status" value="1"/>
</dbReference>
<keyword evidence="2" id="KW-0285">Flavoprotein</keyword>
<proteinExistence type="inferred from homology"/>
<dbReference type="InterPro" id="IPR012133">
    <property type="entry name" value="Alpha-hydoxy_acid_DH_FMN"/>
</dbReference>
<dbReference type="PROSITE" id="PS00557">
    <property type="entry name" value="FMN_HYDROXY_ACID_DH_1"/>
    <property type="match status" value="1"/>
</dbReference>
<dbReference type="InterPro" id="IPR037396">
    <property type="entry name" value="FMN_HAD"/>
</dbReference>
<protein>
    <submittedName>
        <fullName evidence="7">Alpha-hydroxy acid oxidase</fullName>
    </submittedName>
</protein>
<dbReference type="PANTHER" id="PTHR10578">
    <property type="entry name" value="S -2-HYDROXY-ACID OXIDASE-RELATED"/>
    <property type="match status" value="1"/>
</dbReference>
<evidence type="ECO:0000313" key="7">
    <source>
        <dbReference type="EMBL" id="GAA3867901.1"/>
    </source>
</evidence>
<dbReference type="PROSITE" id="PS51349">
    <property type="entry name" value="FMN_HYDROXY_ACID_DH_2"/>
    <property type="match status" value="1"/>
</dbReference>
<dbReference type="InterPro" id="IPR008259">
    <property type="entry name" value="FMN_hydac_DH_AS"/>
</dbReference>
<dbReference type="EMBL" id="BAABDF010000007">
    <property type="protein sequence ID" value="GAA3867901.1"/>
    <property type="molecule type" value="Genomic_DNA"/>
</dbReference>
<comment type="similarity">
    <text evidence="5">Belongs to the FMN-dependent alpha-hydroxy acid dehydrogenase family.</text>
</comment>
<evidence type="ECO:0000256" key="4">
    <source>
        <dbReference type="ARBA" id="ARBA00023002"/>
    </source>
</evidence>
<organism evidence="7 8">
    <name type="scientific">Celeribacter arenosi</name>
    <dbReference type="NCBI Taxonomy" id="792649"/>
    <lineage>
        <taxon>Bacteria</taxon>
        <taxon>Pseudomonadati</taxon>
        <taxon>Pseudomonadota</taxon>
        <taxon>Alphaproteobacteria</taxon>
        <taxon>Rhodobacterales</taxon>
        <taxon>Roseobacteraceae</taxon>
        <taxon>Celeribacter</taxon>
    </lineage>
</organism>
<sequence length="430" mass="47762">MVPATPTLLENDLQLELHFDLAIGPFRANWFIKHTNYARSEIEMPVITNIYDLKRLHKRRTPKMFYDYCESGSWTEQTFRENVTDFDKIRLRQRIAVNMEGRSTATQMIGQDVAMPVALAPVGLTGMQRADGEIKAARAAEKFGVPFTLSTMSICSIEDVAENTEKPFWFQVYTLKDDDFMRRLLDRAKDANCSAIVITVDLQIMGQRHKDLKNGLSAPPKLTPKSIADMVTKVAWGLEMLGTKRRFFGNIVGHAKGVTDPSSLSSWTAEAFDPALDWDRIATLRRMWDGKVILKGILDVEDAKRAAEIGADAIVVSNHGGRQLDGALSSIRMLEQIVEAVGDKVEVHLDSGIRSGQDVLKAVAMGAKGTYIGRAFVHGLGAMGEAGVTKALEVIHKELDVSMALCGRRDIKEVDRDILLVPEDFAGRWA</sequence>
<dbReference type="Gene3D" id="3.20.20.70">
    <property type="entry name" value="Aldolase class I"/>
    <property type="match status" value="1"/>
</dbReference>
<dbReference type="Proteomes" id="UP001399917">
    <property type="component" value="Unassembled WGS sequence"/>
</dbReference>
<name>A0ABP7K8W3_9RHOB</name>
<keyword evidence="4" id="KW-0560">Oxidoreductase</keyword>
<evidence type="ECO:0000256" key="5">
    <source>
        <dbReference type="ARBA" id="ARBA00024042"/>
    </source>
</evidence>
<evidence type="ECO:0000256" key="3">
    <source>
        <dbReference type="ARBA" id="ARBA00022643"/>
    </source>
</evidence>
<dbReference type="PIRSF" id="PIRSF000138">
    <property type="entry name" value="Al-hdrx_acd_dh"/>
    <property type="match status" value="1"/>
</dbReference>
<comment type="cofactor">
    <cofactor evidence="1">
        <name>FMN</name>
        <dbReference type="ChEBI" id="CHEBI:58210"/>
    </cofactor>
</comment>
<gene>
    <name evidence="7" type="ORF">GCM10022404_17530</name>
</gene>
<evidence type="ECO:0000256" key="2">
    <source>
        <dbReference type="ARBA" id="ARBA00022630"/>
    </source>
</evidence>
<evidence type="ECO:0000259" key="6">
    <source>
        <dbReference type="PROSITE" id="PS51349"/>
    </source>
</evidence>
<dbReference type="NCBIfam" id="NF008398">
    <property type="entry name" value="PRK11197.1"/>
    <property type="match status" value="1"/>
</dbReference>
<evidence type="ECO:0000256" key="1">
    <source>
        <dbReference type="ARBA" id="ARBA00001917"/>
    </source>
</evidence>
<dbReference type="CDD" id="cd02809">
    <property type="entry name" value="alpha_hydroxyacid_oxid_FMN"/>
    <property type="match status" value="1"/>
</dbReference>
<accession>A0ABP7K8W3</accession>
<dbReference type="SUPFAM" id="SSF51395">
    <property type="entry name" value="FMN-linked oxidoreductases"/>
    <property type="match status" value="1"/>
</dbReference>
<comment type="caution">
    <text evidence="7">The sequence shown here is derived from an EMBL/GenBank/DDBJ whole genome shotgun (WGS) entry which is preliminary data.</text>
</comment>
<feature type="domain" description="FMN hydroxy acid dehydrogenase" evidence="6">
    <location>
        <begin position="42"/>
        <end position="424"/>
    </location>
</feature>
<reference evidence="8" key="1">
    <citation type="journal article" date="2019" name="Int. J. Syst. Evol. Microbiol.">
        <title>The Global Catalogue of Microorganisms (GCM) 10K type strain sequencing project: providing services to taxonomists for standard genome sequencing and annotation.</title>
        <authorList>
            <consortium name="The Broad Institute Genomics Platform"/>
            <consortium name="The Broad Institute Genome Sequencing Center for Infectious Disease"/>
            <person name="Wu L."/>
            <person name="Ma J."/>
        </authorList>
    </citation>
    <scope>NUCLEOTIDE SEQUENCE [LARGE SCALE GENOMIC DNA]</scope>
    <source>
        <strain evidence="8">JCM 17190</strain>
    </source>
</reference>
<evidence type="ECO:0000313" key="8">
    <source>
        <dbReference type="Proteomes" id="UP001399917"/>
    </source>
</evidence>
<keyword evidence="8" id="KW-1185">Reference proteome</keyword>
<keyword evidence="3" id="KW-0288">FMN</keyword>